<name>A0A0R2NM02_9LACO</name>
<dbReference type="AlphaFoldDB" id="A0A0R2NM02"/>
<dbReference type="InterPro" id="IPR024529">
    <property type="entry name" value="ECF_trnsprt_substrate-spec"/>
</dbReference>
<accession>A0A0R2NM02</accession>
<feature type="transmembrane region" description="Helical" evidence="1">
    <location>
        <begin position="12"/>
        <end position="32"/>
    </location>
</feature>
<evidence type="ECO:0008006" key="4">
    <source>
        <dbReference type="Google" id="ProtNLM"/>
    </source>
</evidence>
<dbReference type="PATRIC" id="fig|480391.4.peg.857"/>
<keyword evidence="1" id="KW-0812">Transmembrane</keyword>
<keyword evidence="1" id="KW-1133">Transmembrane helix</keyword>
<feature type="transmembrane region" description="Helical" evidence="1">
    <location>
        <begin position="159"/>
        <end position="185"/>
    </location>
</feature>
<dbReference type="OrthoDB" id="9813540at2"/>
<keyword evidence="3" id="KW-1185">Reference proteome</keyword>
<feature type="transmembrane region" description="Helical" evidence="1">
    <location>
        <begin position="90"/>
        <end position="110"/>
    </location>
</feature>
<evidence type="ECO:0000256" key="1">
    <source>
        <dbReference type="SAM" id="Phobius"/>
    </source>
</evidence>
<evidence type="ECO:0000313" key="3">
    <source>
        <dbReference type="Proteomes" id="UP000051249"/>
    </source>
</evidence>
<evidence type="ECO:0000313" key="2">
    <source>
        <dbReference type="EMBL" id="KRO24074.1"/>
    </source>
</evidence>
<dbReference type="RefSeq" id="WP_057799994.1">
    <property type="nucleotide sequence ID" value="NZ_BJZZ01000025.1"/>
</dbReference>
<reference evidence="2 3" key="1">
    <citation type="journal article" date="2015" name="Genome Announc.">
        <title>Expanding the biotechnology potential of lactobacilli through comparative genomics of 213 strains and associated genera.</title>
        <authorList>
            <person name="Sun Z."/>
            <person name="Harris H.M."/>
            <person name="McCann A."/>
            <person name="Guo C."/>
            <person name="Argimon S."/>
            <person name="Zhang W."/>
            <person name="Yang X."/>
            <person name="Jeffery I.B."/>
            <person name="Cooney J.C."/>
            <person name="Kagawa T.F."/>
            <person name="Liu W."/>
            <person name="Song Y."/>
            <person name="Salvetti E."/>
            <person name="Wrobel A."/>
            <person name="Rasinkangas P."/>
            <person name="Parkhill J."/>
            <person name="Rea M.C."/>
            <person name="O'Sullivan O."/>
            <person name="Ritari J."/>
            <person name="Douillard F.P."/>
            <person name="Paul Ross R."/>
            <person name="Yang R."/>
            <person name="Briner A.E."/>
            <person name="Felis G.E."/>
            <person name="de Vos W.M."/>
            <person name="Barrangou R."/>
            <person name="Klaenhammer T.R."/>
            <person name="Caufield P.W."/>
            <person name="Cui Y."/>
            <person name="Zhang H."/>
            <person name="O'Toole P.W."/>
        </authorList>
    </citation>
    <scope>NUCLEOTIDE SEQUENCE [LARGE SCALE GENOMIC DNA]</scope>
    <source>
        <strain evidence="2 3">DSM 23026</strain>
    </source>
</reference>
<feature type="transmembrane region" description="Helical" evidence="1">
    <location>
        <begin position="122"/>
        <end position="144"/>
    </location>
</feature>
<proteinExistence type="predicted"/>
<dbReference type="GO" id="GO:0022857">
    <property type="term" value="F:transmembrane transporter activity"/>
    <property type="evidence" value="ECO:0007669"/>
    <property type="project" value="InterPro"/>
</dbReference>
<organism evidence="2 3">
    <name type="scientific">Pediococcus argentinicus</name>
    <dbReference type="NCBI Taxonomy" id="480391"/>
    <lineage>
        <taxon>Bacteria</taxon>
        <taxon>Bacillati</taxon>
        <taxon>Bacillota</taxon>
        <taxon>Bacilli</taxon>
        <taxon>Lactobacillales</taxon>
        <taxon>Lactobacillaceae</taxon>
        <taxon>Pediococcus</taxon>
    </lineage>
</organism>
<dbReference type="EMBL" id="JQCQ01000026">
    <property type="protein sequence ID" value="KRO24074.1"/>
    <property type="molecule type" value="Genomic_DNA"/>
</dbReference>
<dbReference type="Pfam" id="PF12822">
    <property type="entry name" value="ECF_trnsprt"/>
    <property type="match status" value="1"/>
</dbReference>
<gene>
    <name evidence="2" type="ORF">IV88_GL000845</name>
</gene>
<dbReference type="Proteomes" id="UP000051249">
    <property type="component" value="Unassembled WGS sequence"/>
</dbReference>
<protein>
    <recommendedName>
        <fullName evidence="4">Integral membrane protein</fullName>
    </recommendedName>
</protein>
<dbReference type="Gene3D" id="1.10.1760.20">
    <property type="match status" value="1"/>
</dbReference>
<sequence length="199" mass="21345">MNSKNSTRRLTIMALFFAIIIIQNYVPLLGYIPVGPLEVTTIHITVIIAGIVMGPRDGAIVGGLWGIVDLIRAWTLTSSVLGNIVMKNPLISVLPRILVGLIAGYIMVFLSKRSMQRQLAMVISAVIGSLVNTVLVLGLIYLFFHGGSTELNKINIPALLPYVLAVAGTNGIPEAIAAGIIAPLISTPLLRYTKFGQNK</sequence>
<keyword evidence="1" id="KW-0472">Membrane</keyword>
<comment type="caution">
    <text evidence="2">The sequence shown here is derived from an EMBL/GenBank/DDBJ whole genome shotgun (WGS) entry which is preliminary data.</text>
</comment>